<feature type="domain" description="Reverse transcriptase" evidence="1">
    <location>
        <begin position="1"/>
        <end position="134"/>
    </location>
</feature>
<sequence>MASVLINSFETKEFPITKGIRQGDSLFPFLFIIAMEGLNAKSISHCVSTPNNGPVISHLFYADDALFVGNWESSNFSNLSRILRCFHASLGLKVNFHKSKVYHIGVPDNEVSTCARILRCDPGAFPLNYLGAPIGKNMSLEHNWKPIVERVNKKLASWKANSLSSSGRLNLTNVVLGSLPLYYFSLFKAPKSILKNLEWSWKQFLHVVEFGLACQMVMAFNEDRKSLWKRVICSIHNNNRKHVGAWAKRSLSGVWFNIVKIIPHINDLEVKFSSTYDICLGNGKGTLFWIDDWIESDVKLSIGQDKWKSKLSGDGCFYIG</sequence>
<proteinExistence type="predicted"/>
<dbReference type="Proteomes" id="UP000235145">
    <property type="component" value="Unassembled WGS sequence"/>
</dbReference>
<protein>
    <recommendedName>
        <fullName evidence="1">Reverse transcriptase domain-containing protein</fullName>
    </recommendedName>
</protein>
<dbReference type="PROSITE" id="PS50878">
    <property type="entry name" value="RT_POL"/>
    <property type="match status" value="1"/>
</dbReference>
<name>A0A9R1UXZ0_LACSA</name>
<dbReference type="InterPro" id="IPR000477">
    <property type="entry name" value="RT_dom"/>
</dbReference>
<evidence type="ECO:0000259" key="1">
    <source>
        <dbReference type="PROSITE" id="PS50878"/>
    </source>
</evidence>
<evidence type="ECO:0000313" key="2">
    <source>
        <dbReference type="EMBL" id="KAJ0194756.1"/>
    </source>
</evidence>
<evidence type="ECO:0000313" key="3">
    <source>
        <dbReference type="Proteomes" id="UP000235145"/>
    </source>
</evidence>
<dbReference type="PANTHER" id="PTHR33116">
    <property type="entry name" value="REVERSE TRANSCRIPTASE ZINC-BINDING DOMAIN-CONTAINING PROTEIN-RELATED-RELATED"/>
    <property type="match status" value="1"/>
</dbReference>
<comment type="caution">
    <text evidence="2">The sequence shown here is derived from an EMBL/GenBank/DDBJ whole genome shotgun (WGS) entry which is preliminary data.</text>
</comment>
<accession>A0A9R1UXZ0</accession>
<dbReference type="Pfam" id="PF00078">
    <property type="entry name" value="RVT_1"/>
    <property type="match status" value="1"/>
</dbReference>
<dbReference type="AlphaFoldDB" id="A0A9R1UXZ0"/>
<gene>
    <name evidence="2" type="ORF">LSAT_V11C700351060</name>
</gene>
<reference evidence="2 3" key="1">
    <citation type="journal article" date="2017" name="Nat. Commun.">
        <title>Genome assembly with in vitro proximity ligation data and whole-genome triplication in lettuce.</title>
        <authorList>
            <person name="Reyes-Chin-Wo S."/>
            <person name="Wang Z."/>
            <person name="Yang X."/>
            <person name="Kozik A."/>
            <person name="Arikit S."/>
            <person name="Song C."/>
            <person name="Xia L."/>
            <person name="Froenicke L."/>
            <person name="Lavelle D.O."/>
            <person name="Truco M.J."/>
            <person name="Xia R."/>
            <person name="Zhu S."/>
            <person name="Xu C."/>
            <person name="Xu H."/>
            <person name="Xu X."/>
            <person name="Cox K."/>
            <person name="Korf I."/>
            <person name="Meyers B.C."/>
            <person name="Michelmore R.W."/>
        </authorList>
    </citation>
    <scope>NUCLEOTIDE SEQUENCE [LARGE SCALE GENOMIC DNA]</scope>
    <source>
        <strain evidence="3">cv. Salinas</strain>
        <tissue evidence="2">Seedlings</tissue>
    </source>
</reference>
<dbReference type="PANTHER" id="PTHR33116:SF88">
    <property type="entry name" value="RNA-DIRECTED DNA POLYMERASE"/>
    <property type="match status" value="1"/>
</dbReference>
<dbReference type="EMBL" id="NBSK02000007">
    <property type="protein sequence ID" value="KAJ0194756.1"/>
    <property type="molecule type" value="Genomic_DNA"/>
</dbReference>
<organism evidence="2 3">
    <name type="scientific">Lactuca sativa</name>
    <name type="common">Garden lettuce</name>
    <dbReference type="NCBI Taxonomy" id="4236"/>
    <lineage>
        <taxon>Eukaryota</taxon>
        <taxon>Viridiplantae</taxon>
        <taxon>Streptophyta</taxon>
        <taxon>Embryophyta</taxon>
        <taxon>Tracheophyta</taxon>
        <taxon>Spermatophyta</taxon>
        <taxon>Magnoliopsida</taxon>
        <taxon>eudicotyledons</taxon>
        <taxon>Gunneridae</taxon>
        <taxon>Pentapetalae</taxon>
        <taxon>asterids</taxon>
        <taxon>campanulids</taxon>
        <taxon>Asterales</taxon>
        <taxon>Asteraceae</taxon>
        <taxon>Cichorioideae</taxon>
        <taxon>Cichorieae</taxon>
        <taxon>Lactucinae</taxon>
        <taxon>Lactuca</taxon>
    </lineage>
</organism>
<keyword evidence="3" id="KW-1185">Reference proteome</keyword>